<dbReference type="EMBL" id="CP091430">
    <property type="protein sequence ID" value="UVI29217.1"/>
    <property type="molecule type" value="Genomic_DNA"/>
</dbReference>
<dbReference type="Gene3D" id="3.50.30.10">
    <property type="entry name" value="Phosphohistidine domain"/>
    <property type="match status" value="1"/>
</dbReference>
<dbReference type="InterPro" id="IPR036637">
    <property type="entry name" value="Phosphohistidine_dom_sf"/>
</dbReference>
<evidence type="ECO:0000313" key="3">
    <source>
        <dbReference type="Proteomes" id="UP001057877"/>
    </source>
</evidence>
<keyword evidence="3" id="KW-1185">Reference proteome</keyword>
<dbReference type="PANTHER" id="PTHR43615">
    <property type="entry name" value="PHOSPHOENOLPYRUVATE SYNTHASE-RELATED"/>
    <property type="match status" value="1"/>
</dbReference>
<sequence>MTDLSDFKKSLILSDNDKKLGYWMLDDTHFPKPLTPLFISLMMPAVTIGTKRAFETMKLPIAQFIVKSDHGYYYQLMPPHPEPLEERMPKHKKKMEELFPRIKSYMERTVDDFLMPFYKKLSERSAVPLSTNEALDYIKELQQFYEKTWQYHFEISIPRTSLAVALEELYGQVTGAKDTAEVYDYLQGIMNMSLETDRGLWQLANQVKSSAWLRSILATSANPLETLQHTAEGRVFLKDLRDFLNIYGHRTAATHEYKEETWFENPSYALSLIANYVQKEYDFDVAFMQVVAEREAKVKELFDRLPDSEPANRFKIMYQWAFDCWGADEDHHFYIDAMIAAKSRYFFKNVGRTLVRQQVFACEEDIFYLYLDDVLEVLQQPKPLHEVVENNKRTCKENMSRKPEPFFGIPPISPTPDPVIERIFGWPHAQDAKEEQAKSFKGNAASKGSYTGTVKIISGQEDFAKLTKGDILVCKTMTPPWTVLFSIAGALVTDAGGILSHASIVAKEYKLPAVVGTKVATSMLQDGDRITVDGTNGVVYMG</sequence>
<dbReference type="Proteomes" id="UP001057877">
    <property type="component" value="Chromosome"/>
</dbReference>
<evidence type="ECO:0000259" key="1">
    <source>
        <dbReference type="Pfam" id="PF00391"/>
    </source>
</evidence>
<dbReference type="PANTHER" id="PTHR43615:SF1">
    <property type="entry name" value="PPDK_N DOMAIN-CONTAINING PROTEIN"/>
    <property type="match status" value="1"/>
</dbReference>
<evidence type="ECO:0000313" key="2">
    <source>
        <dbReference type="EMBL" id="UVI29217.1"/>
    </source>
</evidence>
<accession>A0ABY5S8R3</accession>
<reference evidence="2" key="1">
    <citation type="submission" date="2022-01" db="EMBL/GenBank/DDBJ databases">
        <title>Paenibacillus spongiae sp. nov., isolated from marine sponge.</title>
        <authorList>
            <person name="Li Z."/>
            <person name="Zhang M."/>
        </authorList>
    </citation>
    <scope>NUCLEOTIDE SEQUENCE</scope>
    <source>
        <strain evidence="2">PHS-Z3</strain>
    </source>
</reference>
<dbReference type="SUPFAM" id="SSF52009">
    <property type="entry name" value="Phosphohistidine domain"/>
    <property type="match status" value="1"/>
</dbReference>
<dbReference type="Pfam" id="PF00391">
    <property type="entry name" value="PEP-utilizers"/>
    <property type="match status" value="1"/>
</dbReference>
<proteinExistence type="predicted"/>
<dbReference type="InterPro" id="IPR008279">
    <property type="entry name" value="PEP-util_enz_mobile_dom"/>
</dbReference>
<gene>
    <name evidence="2" type="ORF">L1F29_27910</name>
</gene>
<protein>
    <submittedName>
        <fullName evidence="2">PEP-utilizing protein</fullName>
    </submittedName>
</protein>
<feature type="domain" description="PEP-utilising enzyme mobile" evidence="1">
    <location>
        <begin position="467"/>
        <end position="537"/>
    </location>
</feature>
<dbReference type="InterPro" id="IPR051549">
    <property type="entry name" value="PEP_Utilizing_Enz"/>
</dbReference>
<name>A0ABY5S8R3_9BACL</name>
<organism evidence="2 3">
    <name type="scientific">Paenibacillus spongiae</name>
    <dbReference type="NCBI Taxonomy" id="2909671"/>
    <lineage>
        <taxon>Bacteria</taxon>
        <taxon>Bacillati</taxon>
        <taxon>Bacillota</taxon>
        <taxon>Bacilli</taxon>
        <taxon>Bacillales</taxon>
        <taxon>Paenibacillaceae</taxon>
        <taxon>Paenibacillus</taxon>
    </lineage>
</organism>
<dbReference type="RefSeq" id="WP_258385306.1">
    <property type="nucleotide sequence ID" value="NZ_CP091430.1"/>
</dbReference>